<protein>
    <submittedName>
        <fullName evidence="1">Uncharacterized protein</fullName>
    </submittedName>
</protein>
<organism evidence="1">
    <name type="scientific">uncultured Microcoleus sp</name>
    <dbReference type="NCBI Taxonomy" id="259945"/>
    <lineage>
        <taxon>Bacteria</taxon>
        <taxon>Bacillati</taxon>
        <taxon>Cyanobacteriota</taxon>
        <taxon>Cyanophyceae</taxon>
        <taxon>Oscillatoriophycideae</taxon>
        <taxon>Oscillatoriales</taxon>
        <taxon>Microcoleaceae</taxon>
        <taxon>Microcoleus</taxon>
        <taxon>environmental samples</taxon>
    </lineage>
</organism>
<name>A0A6J4L252_9CYAN</name>
<evidence type="ECO:0000313" key="1">
    <source>
        <dbReference type="EMBL" id="CAA9320697.1"/>
    </source>
</evidence>
<dbReference type="AlphaFoldDB" id="A0A6J4L252"/>
<gene>
    <name evidence="1" type="ORF">AVDCRST_MAG84-1329</name>
</gene>
<proteinExistence type="predicted"/>
<accession>A0A6J4L252</accession>
<dbReference type="EMBL" id="CADCTZ010000206">
    <property type="protein sequence ID" value="CAA9320697.1"/>
    <property type="molecule type" value="Genomic_DNA"/>
</dbReference>
<reference evidence="1" key="1">
    <citation type="submission" date="2020-02" db="EMBL/GenBank/DDBJ databases">
        <authorList>
            <person name="Meier V. D."/>
        </authorList>
    </citation>
    <scope>NUCLEOTIDE SEQUENCE</scope>
    <source>
        <strain evidence="1">AVDCRST_MAG84</strain>
    </source>
</reference>
<sequence length="197" mass="21592">MQLKMWILSGTAIALWLAPLTALDKKVSWHKLVQGLSLCGAIACAVTAGNTARKLSEQGEIEAIKTRAITADVVDEIATSAYISQTQRQQEAEQILTVSDRTDESEAELNSIKQSLELLIQKTSSDSDELTVKTLTAKQREQIELILQCHAKGISGKNKILKEIWGVSAGSSQAYRDAKAEYEFLLPFVKGEDALEN</sequence>